<feature type="transmembrane region" description="Helical" evidence="12">
    <location>
        <begin position="152"/>
        <end position="170"/>
    </location>
</feature>
<reference evidence="14" key="1">
    <citation type="journal article" date="2020" name="Stud. Mycol.">
        <title>101 Dothideomycetes genomes: a test case for predicting lifestyles and emergence of pathogens.</title>
        <authorList>
            <person name="Haridas S."/>
            <person name="Albert R."/>
            <person name="Binder M."/>
            <person name="Bloem J."/>
            <person name="Labutti K."/>
            <person name="Salamov A."/>
            <person name="Andreopoulos B."/>
            <person name="Baker S."/>
            <person name="Barry K."/>
            <person name="Bills G."/>
            <person name="Bluhm B."/>
            <person name="Cannon C."/>
            <person name="Castanera R."/>
            <person name="Culley D."/>
            <person name="Daum C."/>
            <person name="Ezra D."/>
            <person name="Gonzalez J."/>
            <person name="Henrissat B."/>
            <person name="Kuo A."/>
            <person name="Liang C."/>
            <person name="Lipzen A."/>
            <person name="Lutzoni F."/>
            <person name="Magnuson J."/>
            <person name="Mondo S."/>
            <person name="Nolan M."/>
            <person name="Ohm R."/>
            <person name="Pangilinan J."/>
            <person name="Park H.-J."/>
            <person name="Ramirez L."/>
            <person name="Alfaro M."/>
            <person name="Sun H."/>
            <person name="Tritt A."/>
            <person name="Yoshinaga Y."/>
            <person name="Zwiers L.-H."/>
            <person name="Turgeon B."/>
            <person name="Goodwin S."/>
            <person name="Spatafora J."/>
            <person name="Crous P."/>
            <person name="Grigoriev I."/>
        </authorList>
    </citation>
    <scope>NUCLEOTIDE SEQUENCE</scope>
    <source>
        <strain evidence="14">Tuck. ex Michener</strain>
    </source>
</reference>
<dbReference type="OrthoDB" id="5970083at2759"/>
<keyword evidence="7" id="KW-0809">Transit peptide</keyword>
<evidence type="ECO:0000256" key="8">
    <source>
        <dbReference type="ARBA" id="ARBA00022989"/>
    </source>
</evidence>
<evidence type="ECO:0000256" key="6">
    <source>
        <dbReference type="ARBA" id="ARBA00022927"/>
    </source>
</evidence>
<dbReference type="InterPro" id="IPR013875">
    <property type="entry name" value="Pam17"/>
</dbReference>
<keyword evidence="4 12" id="KW-0812">Transmembrane</keyword>
<evidence type="ECO:0000256" key="5">
    <source>
        <dbReference type="ARBA" id="ARBA00022792"/>
    </source>
</evidence>
<gene>
    <name evidence="14" type="ORF">EV356DRAFT_572751</name>
</gene>
<dbReference type="PANTHER" id="PTHR28021">
    <property type="entry name" value="PRESEQUENCE TRANSLOCATED-ASSOCIATED MOTOR SUBUNIT PAM17, MITOCHONDRIAL"/>
    <property type="match status" value="1"/>
</dbReference>
<evidence type="ECO:0000256" key="4">
    <source>
        <dbReference type="ARBA" id="ARBA00022692"/>
    </source>
</evidence>
<evidence type="ECO:0000256" key="12">
    <source>
        <dbReference type="RuleBase" id="RU367146"/>
    </source>
</evidence>
<dbReference type="Pfam" id="PF08566">
    <property type="entry name" value="Pam17"/>
    <property type="match status" value="1"/>
</dbReference>
<name>A0A6A6HMU5_VIRVR</name>
<protein>
    <recommendedName>
        <fullName evidence="12">Presequence translocated-associated motor subunit PAM17</fullName>
    </recommendedName>
</protein>
<evidence type="ECO:0000313" key="15">
    <source>
        <dbReference type="Proteomes" id="UP000800092"/>
    </source>
</evidence>
<feature type="transmembrane region" description="Helical" evidence="12">
    <location>
        <begin position="113"/>
        <end position="132"/>
    </location>
</feature>
<comment type="subcellular location">
    <subcellularLocation>
        <location evidence="1 12">Mitochondrion inner membrane</location>
        <topology evidence="1 12">Multi-pass membrane protein</topology>
    </subcellularLocation>
</comment>
<evidence type="ECO:0000256" key="2">
    <source>
        <dbReference type="ARBA" id="ARBA00006837"/>
    </source>
</evidence>
<sequence>MASSKAALSTTAQAPSLSNLSSRTCLRLRPSTTTTSTTCLASPAWTRPHTKPHPLSIRKFTTTSPTTFFSTSLRSNPTVSASPITNTSSTSPLSPPRLPWHEFFRLRKRRRQLTLSSSVVGSALFFYGGVSFLSTFDLADVPGAATLGLDPFILLGLETFGFAVVGWLAGPVAGEALFRVLVVGGRGAGEFQAKEREFFARIKKHRADPANSSVQNPVPDYYGEKISGVKDYRRWLKDQRAFNLKRQKNLL</sequence>
<keyword evidence="6 12" id="KW-0653">Protein transport</keyword>
<evidence type="ECO:0000256" key="10">
    <source>
        <dbReference type="ARBA" id="ARBA00023128"/>
    </source>
</evidence>
<proteinExistence type="inferred from homology"/>
<dbReference type="AlphaFoldDB" id="A0A6A6HMU5"/>
<accession>A0A6A6HMU5</accession>
<keyword evidence="11 12" id="KW-0472">Membrane</keyword>
<dbReference type="GO" id="GO:0001405">
    <property type="term" value="C:PAM complex, Tim23 associated import motor"/>
    <property type="evidence" value="ECO:0007669"/>
    <property type="project" value="UniProtKB-UniRule"/>
</dbReference>
<evidence type="ECO:0000256" key="7">
    <source>
        <dbReference type="ARBA" id="ARBA00022946"/>
    </source>
</evidence>
<comment type="similarity">
    <text evidence="2 12">Belongs to the PAM17 family.</text>
</comment>
<keyword evidence="10 12" id="KW-0496">Mitochondrion</keyword>
<organism evidence="14 15">
    <name type="scientific">Viridothelium virens</name>
    <name type="common">Speckled blister lichen</name>
    <name type="synonym">Trypethelium virens</name>
    <dbReference type="NCBI Taxonomy" id="1048519"/>
    <lineage>
        <taxon>Eukaryota</taxon>
        <taxon>Fungi</taxon>
        <taxon>Dikarya</taxon>
        <taxon>Ascomycota</taxon>
        <taxon>Pezizomycotina</taxon>
        <taxon>Dothideomycetes</taxon>
        <taxon>Dothideomycetes incertae sedis</taxon>
        <taxon>Trypetheliales</taxon>
        <taxon>Trypetheliaceae</taxon>
        <taxon>Viridothelium</taxon>
    </lineage>
</organism>
<evidence type="ECO:0000313" key="14">
    <source>
        <dbReference type="EMBL" id="KAF2239311.1"/>
    </source>
</evidence>
<comment type="subunit">
    <text evidence="12">Component of the PAM complex.</text>
</comment>
<evidence type="ECO:0000256" key="3">
    <source>
        <dbReference type="ARBA" id="ARBA00022448"/>
    </source>
</evidence>
<evidence type="ECO:0000256" key="1">
    <source>
        <dbReference type="ARBA" id="ARBA00004448"/>
    </source>
</evidence>
<dbReference type="Proteomes" id="UP000800092">
    <property type="component" value="Unassembled WGS sequence"/>
</dbReference>
<keyword evidence="8 12" id="KW-1133">Transmembrane helix</keyword>
<keyword evidence="3 12" id="KW-0813">Transport</keyword>
<evidence type="ECO:0000256" key="9">
    <source>
        <dbReference type="ARBA" id="ARBA00023010"/>
    </source>
</evidence>
<dbReference type="EMBL" id="ML991773">
    <property type="protein sequence ID" value="KAF2239311.1"/>
    <property type="molecule type" value="Genomic_DNA"/>
</dbReference>
<dbReference type="GO" id="GO:0030150">
    <property type="term" value="P:protein import into mitochondrial matrix"/>
    <property type="evidence" value="ECO:0007669"/>
    <property type="project" value="UniProtKB-UniRule"/>
</dbReference>
<comment type="function">
    <text evidence="12">Component of the PAM complex, a complex required for the translocation of transit peptide-containing proteins from the inner membrane into the mitochondrial matrix in an ATP-dependent manner.</text>
</comment>
<evidence type="ECO:0000256" key="13">
    <source>
        <dbReference type="SAM" id="MobiDB-lite"/>
    </source>
</evidence>
<feature type="region of interest" description="Disordered" evidence="13">
    <location>
        <begin position="34"/>
        <end position="59"/>
    </location>
</feature>
<keyword evidence="9 12" id="KW-0811">Translocation</keyword>
<keyword evidence="15" id="KW-1185">Reference proteome</keyword>
<keyword evidence="5 12" id="KW-0999">Mitochondrion inner membrane</keyword>
<evidence type="ECO:0000256" key="11">
    <source>
        <dbReference type="ARBA" id="ARBA00023136"/>
    </source>
</evidence>
<dbReference type="PANTHER" id="PTHR28021:SF1">
    <property type="entry name" value="PRESEQUENCE TRANSLOCATED-ASSOCIATED MOTOR SUBUNIT PAM17, MITOCHONDRIAL"/>
    <property type="match status" value="1"/>
</dbReference>
<feature type="compositionally biased region" description="Low complexity" evidence="13">
    <location>
        <begin position="34"/>
        <end position="44"/>
    </location>
</feature>